<evidence type="ECO:0000256" key="1">
    <source>
        <dbReference type="ARBA" id="ARBA00009142"/>
    </source>
</evidence>
<protein>
    <submittedName>
        <fullName evidence="3">Uncharacterized protein</fullName>
    </submittedName>
</protein>
<feature type="transmembrane region" description="Helical" evidence="2">
    <location>
        <begin position="12"/>
        <end position="38"/>
    </location>
</feature>
<keyword evidence="2" id="KW-1133">Transmembrane helix</keyword>
<evidence type="ECO:0000256" key="2">
    <source>
        <dbReference type="SAM" id="Phobius"/>
    </source>
</evidence>
<comment type="similarity">
    <text evidence="1">Belongs to the 4-toluene sulfonate uptake permease (TSUP) (TC 2.A.102) family.</text>
</comment>
<dbReference type="Proteomes" id="UP001472677">
    <property type="component" value="Unassembled WGS sequence"/>
</dbReference>
<reference evidence="3 4" key="1">
    <citation type="journal article" date="2024" name="G3 (Bethesda)">
        <title>Genome assembly of Hibiscus sabdariffa L. provides insights into metabolisms of medicinal natural products.</title>
        <authorList>
            <person name="Kim T."/>
        </authorList>
    </citation>
    <scope>NUCLEOTIDE SEQUENCE [LARGE SCALE GENOMIC DNA]</scope>
    <source>
        <strain evidence="3">TK-2024</strain>
        <tissue evidence="3">Old leaves</tissue>
    </source>
</reference>
<dbReference type="EMBL" id="JBBPBM010000018">
    <property type="protein sequence ID" value="KAK8555195.1"/>
    <property type="molecule type" value="Genomic_DNA"/>
</dbReference>
<proteinExistence type="inferred from homology"/>
<comment type="caution">
    <text evidence="3">The sequence shown here is derived from an EMBL/GenBank/DDBJ whole genome shotgun (WGS) entry which is preliminary data.</text>
</comment>
<dbReference type="PANTHER" id="PTHR14255">
    <property type="entry name" value="CEREBLON"/>
    <property type="match status" value="1"/>
</dbReference>
<sequence length="95" mass="10830">MDSIESKLHPRFSITVGVALSVVFPYWLIIVLIIILFLGTSSRSFCKDIEMWREETILKKELSKQQETLVNSRGEILIDAAYNPLCPSEEKSTLV</sequence>
<gene>
    <name evidence="3" type="ORF">V6N12_009348</name>
</gene>
<keyword evidence="4" id="KW-1185">Reference proteome</keyword>
<keyword evidence="2" id="KW-0812">Transmembrane</keyword>
<evidence type="ECO:0000313" key="3">
    <source>
        <dbReference type="EMBL" id="KAK8555195.1"/>
    </source>
</evidence>
<keyword evidence="2" id="KW-0472">Membrane</keyword>
<accession>A0ABR2EAZ7</accession>
<dbReference type="PANTHER" id="PTHR14255:SF5">
    <property type="entry name" value="SULFITE EXPORTER TAUE_SAFE FAMILY PROTEIN 4"/>
    <property type="match status" value="1"/>
</dbReference>
<name>A0ABR2EAZ7_9ROSI</name>
<organism evidence="3 4">
    <name type="scientific">Hibiscus sabdariffa</name>
    <name type="common">roselle</name>
    <dbReference type="NCBI Taxonomy" id="183260"/>
    <lineage>
        <taxon>Eukaryota</taxon>
        <taxon>Viridiplantae</taxon>
        <taxon>Streptophyta</taxon>
        <taxon>Embryophyta</taxon>
        <taxon>Tracheophyta</taxon>
        <taxon>Spermatophyta</taxon>
        <taxon>Magnoliopsida</taxon>
        <taxon>eudicotyledons</taxon>
        <taxon>Gunneridae</taxon>
        <taxon>Pentapetalae</taxon>
        <taxon>rosids</taxon>
        <taxon>malvids</taxon>
        <taxon>Malvales</taxon>
        <taxon>Malvaceae</taxon>
        <taxon>Malvoideae</taxon>
        <taxon>Hibiscus</taxon>
    </lineage>
</organism>
<evidence type="ECO:0000313" key="4">
    <source>
        <dbReference type="Proteomes" id="UP001472677"/>
    </source>
</evidence>